<name>A0A9P8ANP2_9AGAR</name>
<evidence type="ECO:0000313" key="1">
    <source>
        <dbReference type="EMBL" id="KAG7442130.1"/>
    </source>
</evidence>
<dbReference type="GeneID" id="66100720"/>
<protein>
    <submittedName>
        <fullName evidence="1">Uncharacterized protein</fullName>
    </submittedName>
</protein>
<dbReference type="EMBL" id="MU250554">
    <property type="protein sequence ID" value="KAG7442130.1"/>
    <property type="molecule type" value="Genomic_DNA"/>
</dbReference>
<dbReference type="RefSeq" id="XP_043035630.1">
    <property type="nucleotide sequence ID" value="XM_043178430.1"/>
</dbReference>
<sequence>MASLAKIHSPLLEDFAGIVERGRPCPKWSQRRGFNERAYLKDAQATVEQYQRVAPEWDQDVSERFGAASERAISELERAASKQLAPILVAIFEYLREIFEEVRAAFEVFRVFRVAFERPPSLRLNPPSVLLRVVGPVSMDLRPFHREKLLEGNSLLSMGSVFLENLTWDTWTPWNLRSYVALVAAKLIRKGPPYPPAFTSDLSLLVKRLVKANPQLAFQLNAKKRRRHALKTPVESTGLDVSAALTSRVDNDDAPIKGAVEGALIQRCLSAMINLGVRDLTSDLTRIGKWPKFSGGFRRYFEGAAQSLECKGHLSF</sequence>
<proteinExistence type="predicted"/>
<dbReference type="OrthoDB" id="346907at2759"/>
<reference evidence="1" key="1">
    <citation type="submission" date="2020-11" db="EMBL/GenBank/DDBJ databases">
        <title>Adaptations for nitrogen fixation in a non-lichenized fungal sporocarp promotes dispersal by wood-feeding termites.</title>
        <authorList>
            <consortium name="DOE Joint Genome Institute"/>
            <person name="Koch R.A."/>
            <person name="Yoon G."/>
            <person name="Arayal U."/>
            <person name="Lail K."/>
            <person name="Amirebrahimi M."/>
            <person name="Labutti K."/>
            <person name="Lipzen A."/>
            <person name="Riley R."/>
            <person name="Barry K."/>
            <person name="Henrissat B."/>
            <person name="Grigoriev I.V."/>
            <person name="Herr J.R."/>
            <person name="Aime M.C."/>
        </authorList>
    </citation>
    <scope>NUCLEOTIDE SEQUENCE</scope>
    <source>
        <strain evidence="1">MCA 3950</strain>
    </source>
</reference>
<dbReference type="AlphaFoldDB" id="A0A9P8ANP2"/>
<gene>
    <name evidence="1" type="ORF">BT62DRAFT_1041496</name>
</gene>
<comment type="caution">
    <text evidence="1">The sequence shown here is derived from an EMBL/GenBank/DDBJ whole genome shotgun (WGS) entry which is preliminary data.</text>
</comment>
<evidence type="ECO:0000313" key="2">
    <source>
        <dbReference type="Proteomes" id="UP000812287"/>
    </source>
</evidence>
<keyword evidence="2" id="KW-1185">Reference proteome</keyword>
<organism evidence="1 2">
    <name type="scientific">Guyanagaster necrorhizus</name>
    <dbReference type="NCBI Taxonomy" id="856835"/>
    <lineage>
        <taxon>Eukaryota</taxon>
        <taxon>Fungi</taxon>
        <taxon>Dikarya</taxon>
        <taxon>Basidiomycota</taxon>
        <taxon>Agaricomycotina</taxon>
        <taxon>Agaricomycetes</taxon>
        <taxon>Agaricomycetidae</taxon>
        <taxon>Agaricales</taxon>
        <taxon>Marasmiineae</taxon>
        <taxon>Physalacriaceae</taxon>
        <taxon>Guyanagaster</taxon>
    </lineage>
</organism>
<accession>A0A9P8ANP2</accession>
<dbReference type="Proteomes" id="UP000812287">
    <property type="component" value="Unassembled WGS sequence"/>
</dbReference>